<dbReference type="InterPro" id="IPR050109">
    <property type="entry name" value="HTH-type_TetR-like_transc_reg"/>
</dbReference>
<dbReference type="HOGENOM" id="CLU_069356_12_0_7"/>
<dbReference type="Gene3D" id="1.10.10.60">
    <property type="entry name" value="Homeodomain-like"/>
    <property type="match status" value="1"/>
</dbReference>
<accession>W4LQC4</accession>
<keyword evidence="5" id="KW-1185">Reference proteome</keyword>
<evidence type="ECO:0000313" key="5">
    <source>
        <dbReference type="Proteomes" id="UP000019140"/>
    </source>
</evidence>
<comment type="caution">
    <text evidence="4">The sequence shown here is derived from an EMBL/GenBank/DDBJ whole genome shotgun (WGS) entry which is preliminary data.</text>
</comment>
<proteinExistence type="predicted"/>
<dbReference type="GO" id="GO:0003700">
    <property type="term" value="F:DNA-binding transcription factor activity"/>
    <property type="evidence" value="ECO:0007669"/>
    <property type="project" value="TreeGrafter"/>
</dbReference>
<dbReference type="InterPro" id="IPR009057">
    <property type="entry name" value="Homeodomain-like_sf"/>
</dbReference>
<dbReference type="PANTHER" id="PTHR30055">
    <property type="entry name" value="HTH-TYPE TRANSCRIPTIONAL REGULATOR RUTR"/>
    <property type="match status" value="1"/>
</dbReference>
<sequence>MLEVRQDSKPVRRRKRSVTTEDQTILRQTIIDVARGLLATGGFRAATMKAIARQADIATGTVYLYFPSKADLFAEVFRVVSGREVRAVAAAAEGARPAIKALEAAIRTFVDRAIRGRRMAYALIAEPVDPAIEVERLMSRRAFAQVFADVIRSGMATGELSSQNPDIVAAALIGAINEALVRPLSPASEALEEHREEIMNEIISFCLAAVVR</sequence>
<dbReference type="PROSITE" id="PS50977">
    <property type="entry name" value="HTH_TETR_2"/>
    <property type="match status" value="1"/>
</dbReference>
<organism evidence="4 5">
    <name type="scientific">Candidatus Entotheonella gemina</name>
    <dbReference type="NCBI Taxonomy" id="1429439"/>
    <lineage>
        <taxon>Bacteria</taxon>
        <taxon>Pseudomonadati</taxon>
        <taxon>Nitrospinota/Tectimicrobiota group</taxon>
        <taxon>Candidatus Tectimicrobiota</taxon>
        <taxon>Candidatus Entotheonellia</taxon>
        <taxon>Candidatus Entotheonellales</taxon>
        <taxon>Candidatus Entotheonellaceae</taxon>
        <taxon>Candidatus Entotheonella</taxon>
    </lineage>
</organism>
<keyword evidence="1 2" id="KW-0238">DNA-binding</keyword>
<dbReference type="PANTHER" id="PTHR30055:SF226">
    <property type="entry name" value="HTH-TYPE TRANSCRIPTIONAL REGULATOR PKSA"/>
    <property type="match status" value="1"/>
</dbReference>
<gene>
    <name evidence="4" type="ORF">ETSY2_40030</name>
</gene>
<dbReference type="SUPFAM" id="SSF46689">
    <property type="entry name" value="Homeodomain-like"/>
    <property type="match status" value="1"/>
</dbReference>
<reference evidence="4 5" key="1">
    <citation type="journal article" date="2014" name="Nature">
        <title>An environmental bacterial taxon with a large and distinct metabolic repertoire.</title>
        <authorList>
            <person name="Wilson M.C."/>
            <person name="Mori T."/>
            <person name="Ruckert C."/>
            <person name="Uria A.R."/>
            <person name="Helf M.J."/>
            <person name="Takada K."/>
            <person name="Gernert C."/>
            <person name="Steffens U.A."/>
            <person name="Heycke N."/>
            <person name="Schmitt S."/>
            <person name="Rinke C."/>
            <person name="Helfrich E.J."/>
            <person name="Brachmann A.O."/>
            <person name="Gurgui C."/>
            <person name="Wakimoto T."/>
            <person name="Kracht M."/>
            <person name="Crusemann M."/>
            <person name="Hentschel U."/>
            <person name="Abe I."/>
            <person name="Matsunaga S."/>
            <person name="Kalinowski J."/>
            <person name="Takeyama H."/>
            <person name="Piel J."/>
        </authorList>
    </citation>
    <scope>NUCLEOTIDE SEQUENCE [LARGE SCALE GENOMIC DNA]</scope>
    <source>
        <strain evidence="5">TSY2</strain>
    </source>
</reference>
<dbReference type="InterPro" id="IPR041490">
    <property type="entry name" value="KstR2_TetR_C"/>
</dbReference>
<dbReference type="PRINTS" id="PR00455">
    <property type="entry name" value="HTHTETR"/>
</dbReference>
<dbReference type="EMBL" id="AZHX01001781">
    <property type="protein sequence ID" value="ETW99920.1"/>
    <property type="molecule type" value="Genomic_DNA"/>
</dbReference>
<feature type="domain" description="HTH tetR-type" evidence="3">
    <location>
        <begin position="24"/>
        <end position="84"/>
    </location>
</feature>
<name>W4LQC4_9BACT</name>
<dbReference type="Gene3D" id="1.10.357.10">
    <property type="entry name" value="Tetracycline Repressor, domain 2"/>
    <property type="match status" value="1"/>
</dbReference>
<dbReference type="Pfam" id="PF17932">
    <property type="entry name" value="TetR_C_24"/>
    <property type="match status" value="1"/>
</dbReference>
<dbReference type="PATRIC" id="fig|1429439.4.peg.6744"/>
<dbReference type="InterPro" id="IPR023772">
    <property type="entry name" value="DNA-bd_HTH_TetR-type_CS"/>
</dbReference>
<dbReference type="Pfam" id="PF00440">
    <property type="entry name" value="TetR_N"/>
    <property type="match status" value="1"/>
</dbReference>
<dbReference type="Proteomes" id="UP000019140">
    <property type="component" value="Unassembled WGS sequence"/>
</dbReference>
<dbReference type="AlphaFoldDB" id="W4LQC4"/>
<dbReference type="InterPro" id="IPR036271">
    <property type="entry name" value="Tet_transcr_reg_TetR-rel_C_sf"/>
</dbReference>
<evidence type="ECO:0000259" key="3">
    <source>
        <dbReference type="PROSITE" id="PS50977"/>
    </source>
</evidence>
<protein>
    <recommendedName>
        <fullName evidence="3">HTH tetR-type domain-containing protein</fullName>
    </recommendedName>
</protein>
<evidence type="ECO:0000256" key="1">
    <source>
        <dbReference type="ARBA" id="ARBA00023125"/>
    </source>
</evidence>
<feature type="DNA-binding region" description="H-T-H motif" evidence="2">
    <location>
        <begin position="47"/>
        <end position="66"/>
    </location>
</feature>
<dbReference type="SUPFAM" id="SSF48498">
    <property type="entry name" value="Tetracyclin repressor-like, C-terminal domain"/>
    <property type="match status" value="1"/>
</dbReference>
<evidence type="ECO:0000313" key="4">
    <source>
        <dbReference type="EMBL" id="ETW99920.1"/>
    </source>
</evidence>
<dbReference type="GO" id="GO:0000976">
    <property type="term" value="F:transcription cis-regulatory region binding"/>
    <property type="evidence" value="ECO:0007669"/>
    <property type="project" value="TreeGrafter"/>
</dbReference>
<dbReference type="PROSITE" id="PS01081">
    <property type="entry name" value="HTH_TETR_1"/>
    <property type="match status" value="1"/>
</dbReference>
<dbReference type="InterPro" id="IPR001647">
    <property type="entry name" value="HTH_TetR"/>
</dbReference>
<evidence type="ECO:0000256" key="2">
    <source>
        <dbReference type="PROSITE-ProRule" id="PRU00335"/>
    </source>
</evidence>